<dbReference type="AlphaFoldDB" id="A0A2Z2HZ86"/>
<dbReference type="RefSeq" id="WP_086887363.1">
    <property type="nucleotide sequence ID" value="NZ_CP019893.1"/>
</dbReference>
<feature type="transmembrane region" description="Helical" evidence="1">
    <location>
        <begin position="36"/>
        <end position="54"/>
    </location>
</feature>
<keyword evidence="1" id="KW-0472">Membrane</keyword>
<name>A0A2Z2HZ86_9EURY</name>
<dbReference type="GeneID" id="32893191"/>
<evidence type="ECO:0000256" key="1">
    <source>
        <dbReference type="SAM" id="Phobius"/>
    </source>
</evidence>
<accession>A0A2Z2HZ86</accession>
<dbReference type="KEGG" id="naj:B1756_03890"/>
<protein>
    <submittedName>
        <fullName evidence="2">Uncharacterized protein</fullName>
    </submittedName>
</protein>
<dbReference type="EMBL" id="CP019893">
    <property type="protein sequence ID" value="ARS88978.1"/>
    <property type="molecule type" value="Genomic_DNA"/>
</dbReference>
<evidence type="ECO:0000313" key="2">
    <source>
        <dbReference type="EMBL" id="ARS88978.1"/>
    </source>
</evidence>
<organism evidence="2 3">
    <name type="scientific">Natrarchaeobaculum aegyptiacum</name>
    <dbReference type="NCBI Taxonomy" id="745377"/>
    <lineage>
        <taxon>Archaea</taxon>
        <taxon>Methanobacteriati</taxon>
        <taxon>Methanobacteriota</taxon>
        <taxon>Stenosarchaea group</taxon>
        <taxon>Halobacteria</taxon>
        <taxon>Halobacteriales</taxon>
        <taxon>Natrialbaceae</taxon>
        <taxon>Natrarchaeobaculum</taxon>
    </lineage>
</organism>
<keyword evidence="3" id="KW-1185">Reference proteome</keyword>
<feature type="transmembrane region" description="Helical" evidence="1">
    <location>
        <begin position="7"/>
        <end position="24"/>
    </location>
</feature>
<reference evidence="3" key="1">
    <citation type="submission" date="2017-02" db="EMBL/GenBank/DDBJ databases">
        <title>Natronthermophilus aegyptiacus gen. nov.,sp. nov., an aerobic, extremely halophilic alkalithermophilic archaeon isolated from the athalassohaline Wadi An Natrun, Egypt.</title>
        <authorList>
            <person name="Zhao B."/>
        </authorList>
    </citation>
    <scope>NUCLEOTIDE SEQUENCE [LARGE SCALE GENOMIC DNA]</scope>
    <source>
        <strain evidence="3">JW/NM-HA 15</strain>
    </source>
</reference>
<proteinExistence type="predicted"/>
<dbReference type="Proteomes" id="UP000250088">
    <property type="component" value="Chromosome"/>
</dbReference>
<sequence>MERRRRLIVGALWIAVAGIMAITIDPTGPMLELDVIARLFVIVLALFLAVVYVFDPFGLYDYGNAE</sequence>
<dbReference type="OrthoDB" id="204603at2157"/>
<keyword evidence="1" id="KW-1133">Transmembrane helix</keyword>
<gene>
    <name evidence="2" type="ORF">B1756_03890</name>
</gene>
<keyword evidence="1" id="KW-0812">Transmembrane</keyword>
<evidence type="ECO:0000313" key="3">
    <source>
        <dbReference type="Proteomes" id="UP000250088"/>
    </source>
</evidence>